<organism evidence="1">
    <name type="scientific">Flavobacterium sp. WC2409</name>
    <dbReference type="NCBI Taxonomy" id="3234139"/>
    <lineage>
        <taxon>Bacteria</taxon>
        <taxon>Pseudomonadati</taxon>
        <taxon>Bacteroidota</taxon>
        <taxon>Flavobacteriia</taxon>
        <taxon>Flavobacteriales</taxon>
        <taxon>Flavobacteriaceae</taxon>
        <taxon>Flavobacterium</taxon>
    </lineage>
</organism>
<gene>
    <name evidence="1" type="ORF">AB3G34_15880</name>
</gene>
<evidence type="ECO:0000313" key="1">
    <source>
        <dbReference type="EMBL" id="XDU95353.1"/>
    </source>
</evidence>
<proteinExistence type="predicted"/>
<reference evidence="1" key="1">
    <citation type="submission" date="2024-07" db="EMBL/GenBank/DDBJ databases">
        <authorList>
            <person name="Biller S.J."/>
        </authorList>
    </citation>
    <scope>NUCLEOTIDE SEQUENCE</scope>
    <source>
        <strain evidence="1">WC2409</strain>
    </source>
</reference>
<accession>A0AB39W443</accession>
<protein>
    <submittedName>
        <fullName evidence="1">Uncharacterized protein</fullName>
    </submittedName>
</protein>
<dbReference type="EMBL" id="CP165625">
    <property type="protein sequence ID" value="XDU95353.1"/>
    <property type="molecule type" value="Genomic_DNA"/>
</dbReference>
<dbReference type="RefSeq" id="WP_369752988.1">
    <property type="nucleotide sequence ID" value="NZ_CP165625.1"/>
</dbReference>
<dbReference type="AlphaFoldDB" id="A0AB39W443"/>
<name>A0AB39W443_9FLAO</name>
<sequence length="126" mass="14660">MRKIKLIIGLMLFFNIFLGTLYAQTKAINTEDSLLKDSIYIANKKKVSNFSLKQFDQLFFEFSSKKGLPDFILTKKEFYNYTIQIGAFSDRLAVLYPAEKEAAEASKRKWFAESYQDYLLSKASHK</sequence>